<dbReference type="EMBL" id="QGKY02002305">
    <property type="protein sequence ID" value="KAF2533159.1"/>
    <property type="molecule type" value="Genomic_DNA"/>
</dbReference>
<protein>
    <submittedName>
        <fullName evidence="2">Uncharacterized protein</fullName>
    </submittedName>
</protein>
<dbReference type="Proteomes" id="UP000266723">
    <property type="component" value="Unassembled WGS sequence"/>
</dbReference>
<proteinExistence type="predicted"/>
<dbReference type="AlphaFoldDB" id="A0A3N6SXB3"/>
<gene>
    <name evidence="3" type="ORF">DY000_02024926</name>
    <name evidence="2" type="ORF">F2Q70_00031639</name>
</gene>
<reference evidence="2" key="1">
    <citation type="submission" date="2019-12" db="EMBL/GenBank/DDBJ databases">
        <title>Genome sequencing and annotation of Brassica cretica.</title>
        <authorList>
            <person name="Studholme D.J."/>
            <person name="Sarris P.F."/>
        </authorList>
    </citation>
    <scope>NUCLEOTIDE SEQUENCE</scope>
    <source>
        <strain evidence="2">PFS-102/07</strain>
        <tissue evidence="2">Leaf</tissue>
    </source>
</reference>
<dbReference type="EMBL" id="QGKV02000299">
    <property type="protein sequence ID" value="KAF3596903.1"/>
    <property type="molecule type" value="Genomic_DNA"/>
</dbReference>
<organism evidence="2">
    <name type="scientific">Brassica cretica</name>
    <name type="common">Mustard</name>
    <dbReference type="NCBI Taxonomy" id="69181"/>
    <lineage>
        <taxon>Eukaryota</taxon>
        <taxon>Viridiplantae</taxon>
        <taxon>Streptophyta</taxon>
        <taxon>Embryophyta</taxon>
        <taxon>Tracheophyta</taxon>
        <taxon>Spermatophyta</taxon>
        <taxon>Magnoliopsida</taxon>
        <taxon>eudicotyledons</taxon>
        <taxon>Gunneridae</taxon>
        <taxon>Pentapetalae</taxon>
        <taxon>rosids</taxon>
        <taxon>malvids</taxon>
        <taxon>Brassicales</taxon>
        <taxon>Brassicaceae</taxon>
        <taxon>Brassiceae</taxon>
        <taxon>Brassica</taxon>
    </lineage>
</organism>
<comment type="caution">
    <text evidence="2">The sequence shown here is derived from an EMBL/GenBank/DDBJ whole genome shotgun (WGS) entry which is preliminary data.</text>
</comment>
<reference evidence="3 4" key="3">
    <citation type="journal article" date="2020" name="BMC Genomics">
        <title>Intraspecific diversification of the crop wild relative Brassica cretica Lam. using demographic model selection.</title>
        <authorList>
            <person name="Kioukis A."/>
            <person name="Michalopoulou V.A."/>
            <person name="Briers L."/>
            <person name="Pirintsos S."/>
            <person name="Studholme D.J."/>
            <person name="Pavlidis P."/>
            <person name="Sarris P.F."/>
        </authorList>
    </citation>
    <scope>NUCLEOTIDE SEQUENCE [LARGE SCALE GENOMIC DNA]</scope>
    <source>
        <strain evidence="4">cv. PFS-1207/04</strain>
        <strain evidence="3">PFS-1207/04</strain>
    </source>
</reference>
<name>A0A3N6SXB3_BRACR</name>
<keyword evidence="4" id="KW-1185">Reference proteome</keyword>
<evidence type="ECO:0000313" key="3">
    <source>
        <dbReference type="EMBL" id="KAF3596903.1"/>
    </source>
</evidence>
<evidence type="ECO:0000313" key="4">
    <source>
        <dbReference type="Proteomes" id="UP000266723"/>
    </source>
</evidence>
<sequence>MQRKYQDSLQEPKVKEEERGGRRKLALAVVQWESINSLVVGLVSTIQDAASAIEILKDRWNEMVKMDVNKETQSL</sequence>
<feature type="region of interest" description="Disordered" evidence="1">
    <location>
        <begin position="1"/>
        <end position="20"/>
    </location>
</feature>
<evidence type="ECO:0000313" key="2">
    <source>
        <dbReference type="EMBL" id="KAF2533159.1"/>
    </source>
</evidence>
<reference evidence="3" key="2">
    <citation type="submission" date="2019-12" db="EMBL/GenBank/DDBJ databases">
        <authorList>
            <person name="Studholme D.J."/>
            <person name="Sarris P."/>
        </authorList>
    </citation>
    <scope>NUCLEOTIDE SEQUENCE</scope>
    <source>
        <strain evidence="3">PFS-1207/04</strain>
        <tissue evidence="3">Leaf</tissue>
    </source>
</reference>
<accession>A0A3N6SXB3</accession>
<evidence type="ECO:0000256" key="1">
    <source>
        <dbReference type="SAM" id="MobiDB-lite"/>
    </source>
</evidence>